<reference evidence="1 2" key="1">
    <citation type="submission" date="2018-07" db="EMBL/GenBank/DDBJ databases">
        <title>Freshwater and sediment microbial communities from various areas in North America, analyzing microbe dynamics in response to fracking.</title>
        <authorList>
            <person name="Lamendella R."/>
        </authorList>
    </citation>
    <scope>NUCLEOTIDE SEQUENCE [LARGE SCALE GENOMIC DNA]</scope>
    <source>
        <strain evidence="1 2">160A</strain>
    </source>
</reference>
<name>A0A368V531_9BACT</name>
<comment type="caution">
    <text evidence="1">The sequence shown here is derived from an EMBL/GenBank/DDBJ whole genome shotgun (WGS) entry which is preliminary data.</text>
</comment>
<gene>
    <name evidence="1" type="ORF">DFO77_109172</name>
</gene>
<dbReference type="PANTHER" id="PTHR36455">
    <property type="match status" value="1"/>
</dbReference>
<dbReference type="EMBL" id="QPIZ01000009">
    <property type="protein sequence ID" value="RCW36208.1"/>
    <property type="molecule type" value="Genomic_DNA"/>
</dbReference>
<dbReference type="RefSeq" id="WP_114436955.1">
    <property type="nucleotide sequence ID" value="NZ_QPIZ01000009.1"/>
</dbReference>
<protein>
    <submittedName>
        <fullName evidence="1">IS66 Orf2 like protein</fullName>
    </submittedName>
</protein>
<evidence type="ECO:0000313" key="1">
    <source>
        <dbReference type="EMBL" id="RCW36208.1"/>
    </source>
</evidence>
<keyword evidence="2" id="KW-1185">Reference proteome</keyword>
<dbReference type="PANTHER" id="PTHR36455:SF1">
    <property type="entry name" value="BLR8292 PROTEIN"/>
    <property type="match status" value="1"/>
</dbReference>
<accession>A0A368V531</accession>
<dbReference type="AlphaFoldDB" id="A0A368V531"/>
<evidence type="ECO:0000313" key="2">
    <source>
        <dbReference type="Proteomes" id="UP000252733"/>
    </source>
</evidence>
<dbReference type="Proteomes" id="UP000252733">
    <property type="component" value="Unassembled WGS sequence"/>
</dbReference>
<organism evidence="1 2">
    <name type="scientific">Marinilabilia salmonicolor</name>
    <dbReference type="NCBI Taxonomy" id="989"/>
    <lineage>
        <taxon>Bacteria</taxon>
        <taxon>Pseudomonadati</taxon>
        <taxon>Bacteroidota</taxon>
        <taxon>Bacteroidia</taxon>
        <taxon>Marinilabiliales</taxon>
        <taxon>Marinilabiliaceae</taxon>
        <taxon>Marinilabilia</taxon>
    </lineage>
</organism>
<dbReference type="InterPro" id="IPR008878">
    <property type="entry name" value="Transposase_IS66_Orf2"/>
</dbReference>
<sequence>MFHLHDKLKYFLYPAPVDMRKSFYTLSGIVTSLMKRNVQDGEVFIFVNRRLTTMKILHLEHGGLVIYHKKLESGVFKLPGFDESLTSHALSWHDLMMIVRNVKPKKRLLKRRQKEASFQDF</sequence>
<dbReference type="Pfam" id="PF05717">
    <property type="entry name" value="TnpB_IS66"/>
    <property type="match status" value="1"/>
</dbReference>
<dbReference type="NCBIfam" id="NF033819">
    <property type="entry name" value="IS66_TnpB"/>
    <property type="match status" value="1"/>
</dbReference>
<proteinExistence type="predicted"/>